<feature type="transmembrane region" description="Helical" evidence="2">
    <location>
        <begin position="58"/>
        <end position="77"/>
    </location>
</feature>
<keyword evidence="4" id="KW-1185">Reference proteome</keyword>
<feature type="compositionally biased region" description="Polar residues" evidence="1">
    <location>
        <begin position="104"/>
        <end position="128"/>
    </location>
</feature>
<evidence type="ECO:0000313" key="3">
    <source>
        <dbReference type="EMBL" id="SEK36792.1"/>
    </source>
</evidence>
<reference evidence="3 4" key="1">
    <citation type="submission" date="2016-10" db="EMBL/GenBank/DDBJ databases">
        <authorList>
            <person name="de Groot N.N."/>
        </authorList>
    </citation>
    <scope>NUCLEOTIDE SEQUENCE [LARGE SCALE GENOMIC DNA]</scope>
    <source>
        <strain evidence="3 4">DSM 14858</strain>
    </source>
</reference>
<organism evidence="3 4">
    <name type="scientific">Jannaschia helgolandensis</name>
    <dbReference type="NCBI Taxonomy" id="188906"/>
    <lineage>
        <taxon>Bacteria</taxon>
        <taxon>Pseudomonadati</taxon>
        <taxon>Pseudomonadota</taxon>
        <taxon>Alphaproteobacteria</taxon>
        <taxon>Rhodobacterales</taxon>
        <taxon>Roseobacteraceae</taxon>
        <taxon>Jannaschia</taxon>
    </lineage>
</organism>
<proteinExistence type="predicted"/>
<sequence length="385" mass="39703">MFPRINVMTQEEFDALEDDAPEQPPVSASSDKKTNTSSRSSVVGTAFAAVRSQSPVRLAAFGIAVLGAAIVLTMMPGPDDTNTRASALATEVQPVSAVLQQTAVTSTQDSAQPDPSATTVTAATNSLPSLPADPDTFATLAPAPIRKIENLRPTQAAVATPDCTVTVDAKPQAGAIVGLYIAAPCDGAARADILQGDLQIAVALDENGMAQVAMPALSAMAVIAVAVADRDPVNQITTVADMDDYARTVLYWQNDVGLELHAFEDDADYGTDGHIAPETPRNIARILSGNGGYLTTLGDATLDDARVALVYTAPASQAVAISIEAPVLASNCGQQIVAGTIQATPGIATITQNLTFRMPGCEAEGEYVMLGDLVAPVAQVDVASN</sequence>
<feature type="region of interest" description="Disordered" evidence="1">
    <location>
        <begin position="104"/>
        <end position="131"/>
    </location>
</feature>
<dbReference type="AlphaFoldDB" id="A0A1H7GIK7"/>
<protein>
    <submittedName>
        <fullName evidence="3">Uncharacterized protein</fullName>
    </submittedName>
</protein>
<name>A0A1H7GIK7_9RHOB</name>
<keyword evidence="2" id="KW-0812">Transmembrane</keyword>
<accession>A0A1H7GIK7</accession>
<dbReference type="EMBL" id="FNZQ01000001">
    <property type="protein sequence ID" value="SEK36792.1"/>
    <property type="molecule type" value="Genomic_DNA"/>
</dbReference>
<dbReference type="STRING" id="188906.SAMN04488526_0395"/>
<feature type="region of interest" description="Disordered" evidence="1">
    <location>
        <begin position="11"/>
        <end position="41"/>
    </location>
</feature>
<evidence type="ECO:0000313" key="4">
    <source>
        <dbReference type="Proteomes" id="UP000199283"/>
    </source>
</evidence>
<feature type="compositionally biased region" description="Acidic residues" evidence="1">
    <location>
        <begin position="11"/>
        <end position="21"/>
    </location>
</feature>
<keyword evidence="2" id="KW-0472">Membrane</keyword>
<evidence type="ECO:0000256" key="1">
    <source>
        <dbReference type="SAM" id="MobiDB-lite"/>
    </source>
</evidence>
<keyword evidence="2" id="KW-1133">Transmembrane helix</keyword>
<gene>
    <name evidence="3" type="ORF">SAMN04488526_0395</name>
</gene>
<dbReference type="Proteomes" id="UP000199283">
    <property type="component" value="Unassembled WGS sequence"/>
</dbReference>
<evidence type="ECO:0000256" key="2">
    <source>
        <dbReference type="SAM" id="Phobius"/>
    </source>
</evidence>